<dbReference type="GO" id="GO:0090313">
    <property type="term" value="P:regulation of protein targeting to membrane"/>
    <property type="evidence" value="ECO:0007669"/>
    <property type="project" value="TreeGrafter"/>
</dbReference>
<comment type="caution">
    <text evidence="2">The sequence shown here is derived from an EMBL/GenBank/DDBJ whole genome shotgun (WGS) entry which is preliminary data.</text>
</comment>
<dbReference type="Pfam" id="PF05359">
    <property type="entry name" value="DUF748"/>
    <property type="match status" value="1"/>
</dbReference>
<evidence type="ECO:0000313" key="3">
    <source>
        <dbReference type="Proteomes" id="UP000284531"/>
    </source>
</evidence>
<evidence type="ECO:0000313" key="2">
    <source>
        <dbReference type="EMBL" id="RKE02274.1"/>
    </source>
</evidence>
<name>A0A419X3E6_9BACT</name>
<dbReference type="EMBL" id="RAPQ01000009">
    <property type="protein sequence ID" value="RKE02274.1"/>
    <property type="molecule type" value="Genomic_DNA"/>
</dbReference>
<keyword evidence="1" id="KW-0812">Transmembrane</keyword>
<dbReference type="InterPro" id="IPR008023">
    <property type="entry name" value="DUF748"/>
</dbReference>
<proteinExistence type="predicted"/>
<organism evidence="2 3">
    <name type="scientific">Marinifilum flexuosum</name>
    <dbReference type="NCBI Taxonomy" id="1117708"/>
    <lineage>
        <taxon>Bacteria</taxon>
        <taxon>Pseudomonadati</taxon>
        <taxon>Bacteroidota</taxon>
        <taxon>Bacteroidia</taxon>
        <taxon>Marinilabiliales</taxon>
        <taxon>Marinifilaceae</taxon>
    </lineage>
</organism>
<protein>
    <submittedName>
        <fullName evidence="2">Uncharacterized protein DUF748</fullName>
    </submittedName>
</protein>
<dbReference type="GO" id="GO:0005886">
    <property type="term" value="C:plasma membrane"/>
    <property type="evidence" value="ECO:0007669"/>
    <property type="project" value="TreeGrafter"/>
</dbReference>
<dbReference type="RefSeq" id="WP_120240157.1">
    <property type="nucleotide sequence ID" value="NZ_RAPQ01000009.1"/>
</dbReference>
<keyword evidence="1" id="KW-1133">Transmembrane helix</keyword>
<dbReference type="AlphaFoldDB" id="A0A419X3E6"/>
<gene>
    <name evidence="2" type="ORF">BXY64_2362</name>
</gene>
<keyword evidence="1" id="KW-0472">Membrane</keyword>
<keyword evidence="3" id="KW-1185">Reference proteome</keyword>
<reference evidence="2 3" key="1">
    <citation type="submission" date="2018-09" db="EMBL/GenBank/DDBJ databases">
        <title>Genomic Encyclopedia of Archaeal and Bacterial Type Strains, Phase II (KMG-II): from individual species to whole genera.</title>
        <authorList>
            <person name="Goeker M."/>
        </authorList>
    </citation>
    <scope>NUCLEOTIDE SEQUENCE [LARGE SCALE GENOMIC DNA]</scope>
    <source>
        <strain evidence="2 3">DSM 21950</strain>
    </source>
</reference>
<evidence type="ECO:0000256" key="1">
    <source>
        <dbReference type="SAM" id="Phobius"/>
    </source>
</evidence>
<accession>A0A419X3E6</accession>
<dbReference type="OrthoDB" id="9806239at2"/>
<dbReference type="InterPro" id="IPR052894">
    <property type="entry name" value="AsmA-related"/>
</dbReference>
<sequence length="731" mass="83431">MKRLSKKKIILLSILTVIILLFFFLSTIVKNYLVNHSEELIGRKLEIAELHFNYAEVSVRVNGLCLYESNDADQFVSFNELYVNISPWKLISGEYSVSQIYLDGLNVSIIQDSVGFNFDDLLVSEEEIPDTVQANQESKTTKFSIYDIEIKNGYIAYFDKQKDNLLDLKNINLDLPLIAWDNQKSEMGVDFSIGGEGNVGINANVDHATERYMIDLKVTDINIKPFMAYIKDYIKISSMEGKMNTSLKINGSMIDFMDVFVKGSTSLQDFSLNDLEGKRFLAAKSTNVNLDSLNIGTSQYEIGKIVMEEPEIYATLFKENTNFERIFEPVMIVDTAELAKVEQDSLKQDQALFYAIDSVIVKGGLLQFSDKTLNRDFVYDIKDIALNLGRLTETSDNVPLSYSMNLNGGGKLKGSLNFNLQEVHDFNLRARLTGLELMSFSPYTEFYIARPITQGTFNYHCSIDMKPDHMDNQNNIKISEFDFGKKTKDPNTIKAPVRLALYLLKDQNDIIQFDLPVSGNPNEPDFKLGRIIWKTLMNFLVKTAAKPFGILGSITGTNPEDIETIQLNYTSVSLDDKEKSTLKDISEILQKKNELVFSFTQETDTKQERNYLILEDCVNDYFKSRSEEMPNLKSKKLENWANQSSEFRNYLVKDSTEVSKSLVELCFEKIGNVKANQMLDSLIKERNKEITSYLLDSLQVPQDNFIVKTADLRNLSDQQKKPKFRVEVSIK</sequence>
<dbReference type="Proteomes" id="UP000284531">
    <property type="component" value="Unassembled WGS sequence"/>
</dbReference>
<dbReference type="PANTHER" id="PTHR30441:SF8">
    <property type="entry name" value="DUF748 DOMAIN-CONTAINING PROTEIN"/>
    <property type="match status" value="1"/>
</dbReference>
<feature type="transmembrane region" description="Helical" evidence="1">
    <location>
        <begin position="9"/>
        <end position="29"/>
    </location>
</feature>
<dbReference type="PANTHER" id="PTHR30441">
    <property type="entry name" value="DUF748 DOMAIN-CONTAINING PROTEIN"/>
    <property type="match status" value="1"/>
</dbReference>